<feature type="domain" description="Bacterial Ig" evidence="8">
    <location>
        <begin position="156"/>
        <end position="225"/>
    </location>
</feature>
<feature type="compositionally biased region" description="Polar residues" evidence="7">
    <location>
        <begin position="215"/>
        <end position="230"/>
    </location>
</feature>
<evidence type="ECO:0000259" key="8">
    <source>
        <dbReference type="Pfam" id="PF17936"/>
    </source>
</evidence>
<dbReference type="Gene3D" id="2.60.40.10">
    <property type="entry name" value="Immunoglobulins"/>
    <property type="match status" value="22"/>
</dbReference>
<reference evidence="11 12" key="1">
    <citation type="submission" date="2019-06" db="EMBL/GenBank/DDBJ databases">
        <title>Genome of Acinetobacter radioresistens APH1, a phenol degrading strain.</title>
        <authorList>
            <person name="Liu Y."/>
        </authorList>
    </citation>
    <scope>NUCLEOTIDE SEQUENCE [LARGE SCALE GENOMIC DNA]</scope>
    <source>
        <strain evidence="11 12">APH1</strain>
    </source>
</reference>
<dbReference type="Pfam" id="PF17936">
    <property type="entry name" value="Big_6"/>
    <property type="match status" value="7"/>
</dbReference>
<evidence type="ECO:0000259" key="10">
    <source>
        <dbReference type="Pfam" id="PF22783"/>
    </source>
</evidence>
<dbReference type="InterPro" id="IPR019960">
    <property type="entry name" value="T1SS_VCA0849"/>
</dbReference>
<dbReference type="GO" id="GO:0090729">
    <property type="term" value="F:toxin activity"/>
    <property type="evidence" value="ECO:0007669"/>
    <property type="project" value="UniProtKB-KW"/>
</dbReference>
<dbReference type="Pfam" id="PF22783">
    <property type="entry name" value="BapA_N"/>
    <property type="match status" value="1"/>
</dbReference>
<dbReference type="PRINTS" id="PR01488">
    <property type="entry name" value="RTXTOXINA"/>
</dbReference>
<keyword evidence="5" id="KW-0843">Virulence</keyword>
<dbReference type="InterPro" id="IPR044016">
    <property type="entry name" value="Big_13"/>
</dbReference>
<dbReference type="InterPro" id="IPR013783">
    <property type="entry name" value="Ig-like_fold"/>
</dbReference>
<feature type="domain" description="Bacterial Ig-like" evidence="9">
    <location>
        <begin position="1338"/>
        <end position="1426"/>
    </location>
</feature>
<accession>A0A8H2K373</accession>
<dbReference type="Pfam" id="PF00353">
    <property type="entry name" value="HemolysinCabind"/>
    <property type="match status" value="2"/>
</dbReference>
<feature type="domain" description="Bacterial Ig-like" evidence="9">
    <location>
        <begin position="1687"/>
        <end position="1775"/>
    </location>
</feature>
<dbReference type="PROSITE" id="PS00330">
    <property type="entry name" value="HEMOLYSIN_CALCIUM"/>
    <property type="match status" value="2"/>
</dbReference>
<dbReference type="InterPro" id="IPR011049">
    <property type="entry name" value="Serralysin-like_metalloprot_C"/>
</dbReference>
<keyword evidence="3" id="KW-0677">Repeat</keyword>
<dbReference type="NCBIfam" id="NF033510">
    <property type="entry name" value="Ca_tandemer"/>
    <property type="match status" value="12"/>
</dbReference>
<feature type="domain" description="Bacterial Ig-like" evidence="9">
    <location>
        <begin position="584"/>
        <end position="660"/>
    </location>
</feature>
<dbReference type="InterPro" id="IPR003995">
    <property type="entry name" value="RTX_toxin_determinant-A"/>
</dbReference>
<evidence type="ECO:0000313" key="12">
    <source>
        <dbReference type="Proteomes" id="UP000314285"/>
    </source>
</evidence>
<dbReference type="InterPro" id="IPR018511">
    <property type="entry name" value="Hemolysin-typ_Ca-bd_CS"/>
</dbReference>
<dbReference type="SUPFAM" id="SSF51120">
    <property type="entry name" value="beta-Roll"/>
    <property type="match status" value="1"/>
</dbReference>
<protein>
    <submittedName>
        <fullName evidence="11">BapA prefix-like domain-containing protein</fullName>
    </submittedName>
</protein>
<comment type="subcellular location">
    <subcellularLocation>
        <location evidence="1">Membrane</location>
    </subcellularLocation>
</comment>
<evidence type="ECO:0000256" key="2">
    <source>
        <dbReference type="ARBA" id="ARBA00022656"/>
    </source>
</evidence>
<keyword evidence="6" id="KW-0472">Membrane</keyword>
<feature type="domain" description="Bacterial Ig" evidence="8">
    <location>
        <begin position="490"/>
        <end position="568"/>
    </location>
</feature>
<evidence type="ECO:0000256" key="4">
    <source>
        <dbReference type="ARBA" id="ARBA00022837"/>
    </source>
</evidence>
<evidence type="ECO:0000256" key="1">
    <source>
        <dbReference type="ARBA" id="ARBA00004370"/>
    </source>
</evidence>
<feature type="domain" description="Biofilm-associated protein BapA-like prefix-like" evidence="10">
    <location>
        <begin position="1"/>
        <end position="119"/>
    </location>
</feature>
<keyword evidence="4" id="KW-0106">Calcium</keyword>
<feature type="region of interest" description="Disordered" evidence="7">
    <location>
        <begin position="134"/>
        <end position="230"/>
    </location>
</feature>
<evidence type="ECO:0000313" key="11">
    <source>
        <dbReference type="EMBL" id="TNX93442.1"/>
    </source>
</evidence>
<evidence type="ECO:0000256" key="6">
    <source>
        <dbReference type="ARBA" id="ARBA00023136"/>
    </source>
</evidence>
<feature type="domain" description="Bacterial Ig-like" evidence="9">
    <location>
        <begin position="1519"/>
        <end position="1598"/>
    </location>
</feature>
<proteinExistence type="predicted"/>
<gene>
    <name evidence="11" type="ORF">FHY67_03040</name>
</gene>
<dbReference type="Gene3D" id="2.150.10.10">
    <property type="entry name" value="Serralysin-like metalloprotease, C-terminal"/>
    <property type="match status" value="1"/>
</dbReference>
<name>A0A8H2K373_ACIRA</name>
<comment type="caution">
    <text evidence="11">The sequence shown here is derived from an EMBL/GenBank/DDBJ whole genome shotgun (WGS) entry which is preliminary data.</text>
</comment>
<organism evidence="11 12">
    <name type="scientific">Acinetobacter radioresistens</name>
    <dbReference type="NCBI Taxonomy" id="40216"/>
    <lineage>
        <taxon>Bacteria</taxon>
        <taxon>Pseudomonadati</taxon>
        <taxon>Pseudomonadota</taxon>
        <taxon>Gammaproteobacteria</taxon>
        <taxon>Moraxellales</taxon>
        <taxon>Moraxellaceae</taxon>
        <taxon>Acinetobacter</taxon>
    </lineage>
</organism>
<feature type="domain" description="Bacterial Ig" evidence="8">
    <location>
        <begin position="1255"/>
        <end position="1326"/>
    </location>
</feature>
<evidence type="ECO:0000256" key="7">
    <source>
        <dbReference type="SAM" id="MobiDB-lite"/>
    </source>
</evidence>
<keyword evidence="2" id="KW-0800">Toxin</keyword>
<feature type="domain" description="Bacterial Ig" evidence="8">
    <location>
        <begin position="318"/>
        <end position="396"/>
    </location>
</feature>
<evidence type="ECO:0000256" key="3">
    <source>
        <dbReference type="ARBA" id="ARBA00022737"/>
    </source>
</evidence>
<dbReference type="Proteomes" id="UP000314285">
    <property type="component" value="Unassembled WGS sequence"/>
</dbReference>
<feature type="domain" description="Bacterial Ig-like" evidence="9">
    <location>
        <begin position="2353"/>
        <end position="2435"/>
    </location>
</feature>
<feature type="domain" description="Bacterial Ig-like" evidence="9">
    <location>
        <begin position="756"/>
        <end position="832"/>
    </location>
</feature>
<dbReference type="Pfam" id="PF19077">
    <property type="entry name" value="Big_13"/>
    <property type="match status" value="9"/>
</dbReference>
<feature type="domain" description="Bacterial Ig-like" evidence="9">
    <location>
        <begin position="412"/>
        <end position="488"/>
    </location>
</feature>
<dbReference type="GO" id="GO:0005576">
    <property type="term" value="C:extracellular region"/>
    <property type="evidence" value="ECO:0007669"/>
    <property type="project" value="InterPro"/>
</dbReference>
<feature type="domain" description="Bacterial Ig" evidence="8">
    <location>
        <begin position="1428"/>
        <end position="1506"/>
    </location>
</feature>
<feature type="domain" description="Bacterial Ig" evidence="8">
    <location>
        <begin position="662"/>
        <end position="740"/>
    </location>
</feature>
<dbReference type="NCBIfam" id="NF033677">
    <property type="entry name" value="biofilm_BapA_N"/>
    <property type="match status" value="1"/>
</dbReference>
<dbReference type="InterPro" id="IPR001343">
    <property type="entry name" value="Hemolysn_Ca-bd"/>
</dbReference>
<dbReference type="InterPro" id="IPR048051">
    <property type="entry name" value="BapA-like_prefix-like"/>
</dbReference>
<feature type="domain" description="Bacterial Ig-like" evidence="9">
    <location>
        <begin position="239"/>
        <end position="316"/>
    </location>
</feature>
<dbReference type="PRINTS" id="PR00313">
    <property type="entry name" value="CABNDNGRPT"/>
</dbReference>
<dbReference type="GO" id="GO:0005509">
    <property type="term" value="F:calcium ion binding"/>
    <property type="evidence" value="ECO:0007669"/>
    <property type="project" value="InterPro"/>
</dbReference>
<feature type="domain" description="Bacterial Ig-like" evidence="9">
    <location>
        <begin position="2236"/>
        <end position="2331"/>
    </location>
</feature>
<feature type="domain" description="Bacterial Ig" evidence="8">
    <location>
        <begin position="834"/>
        <end position="912"/>
    </location>
</feature>
<evidence type="ECO:0000256" key="5">
    <source>
        <dbReference type="ARBA" id="ARBA00023026"/>
    </source>
</evidence>
<dbReference type="InterPro" id="IPR041498">
    <property type="entry name" value="Big_6"/>
</dbReference>
<sequence>MADISIISKETAQQVEHIGNSFKLGEPVVVVIDVAPEEVASIDRSGNNLTITLKNGEQIYIENYFAADNSLVFKNDQNQLLLAQVTDASGAILDPISYLNLEEVTPLLYGAESEAFVPWLVGAVGIGGLAAAVTSTSDSSDDTRNDITPPQKPIITENNGDGLSGTGEAGSTVIVKDSQGNQTEIKVGEDGKWSIEPNPLNEGEQGTIEAVDPAGNSSGQSPVTGGDQTVPQATLDTLLTNDTTPGLSGTVNDPAARIEVSINGSTYQAINNGDGSWSLADNIIAVLPEGLINVTVTATDAAGNRSAVTGSIRIDTTAPAAPLLDAVNATDPISGTAEAGARIVVTYPNGTTASTVADATGNWSVANPGNLSDGQQISVVASDAAGNSSAPASATVDADITAPEVSLDALLSNDTTPGLSGTVNDPTARIEVSINGSTYQAINNGDGSWSLADNIIAVLPEGLINVTVTATDAAGNRSAVTGSIRIDTTAPAAPLLDAVNATDPISGTAEAGARIVVTYPNGTTASTVADAAGNWSVANPGNLSDGQQISVVASDAAGNSSAPASATVDADITAPEVSLDALLSNDTTPGLSGTVNDPTARIEVSINGSTYQAINNGDGSWSLADNIIAVLPEGLINVTVTATDAAGNRSAVTGSIRIDTTAPAAPLLDAVNATDPISGTAEAGARIVVTYPNGTTASTVADAAGNWSVANPGNLSDGQQISVVASDAAGNSSAPASATVDADITAPEVSLDALLSNDTTPGLSGTVNDPAARIEVSINGSTYQAINNGDGSWSLADNIIAVLPEGLINVTVTATDAAGNRSAVTGSIRIDTTAPAAPLLDAVNVTDPISGTAEAGARIVVTYPNGTTASTVADATGNWSVANPGNLSDGQQISVVASDAAGNSSAPASATVDADITAPSLEFIVIINADGSATLSGTTEPGTSVIVQGPDGAAVPVNVAPDGSISGSIAAPALAGNYTATATDINGNTATDTATATDSTPPAVELNVVINADGSATLSGTTEPGTSVIVQGPDGAAVPVNVAPDGSISGSIAAPALAGSYSATATDINGNTATDTATATDSTPPAVELNVVINTDGSATLSGTTEPGASVTVQGPDGAAVPVTVAPDGSISGSIAAPALAGNYTATATDINGNTATDTATATDSTPPAVELNVVINTDGSATLSGTTEPGASVTVQGPDGAAVPVTVAPDGSISGSIAAPALAGNYTATATDINGNTATDTATATDSTPPAVELNVVINTDGSATLSGTTEPGASVTVRGPDGAAVPVTVTPDGSISGSIAAPALAGNYTATATDINGNTATDTATAIDNIAPIPGSLSLADFSDTGISLSDGISNDNTFNLTLTGQETGSTVVYQISADGGNTWVATTAAQTGVADNTYQYRAVVTDVNGNSSVTDTVNVTVDTAAPDAPELDPVNVTDPISGTAEIGATVTVTFPDGTIATALADESGSWSVANPGGLANGDIITAIATDPAGNASLSGSGTVSADITAPVVVLDDSSSRDNTPPLSGTVNDTTARIVVTLNGTDYEAVNNGDGTWTLADNTLPVLQDGTYNLTVRAIDQAGNTGTDTATLTIDTITTVELNVVINADGSATLSGTTEPGASVTVRGPDGAAVPVTVTPDGSISGSIAAPALAGNYTATATDINGNIATDTATAIDNIAPIPGSLSLADFSDTGISLSDGISNDNTFNLTLTGQETGSTVVYQISADGGNTWVATTAAQTGVADNTYQYRAVVTDVNGNSSITNAVGVTIDTITTVTARFALDSDNGNPDPTTVIVSGTAEVGSTVTLTTTTGVAILDNLGNPVSTIVGSTGTYTFNVPTASVADNQLLSVNSTDIAGNVATDPVRIDLTPPNAIDDVVNLDIVSQITTVYPEVTDTDVQVLGLLESDNGTDNGVTVIVGPDQFGVLNIEISQTALAAVADAFRLDIVDANGNVVYSAVTQNSLLGDVLGLNVLGVTGDNTLTATVRGLQPGTYRVVVRNDESTLTDLLDSDNSGGVSLQELGNSGVILGPENQTLVLNTVSNALGPVLGPTVTTLLSPVLTTLNGLPVDEIINPLVTILNNVAATGLLNTVLSSLADALLSNTLTLLQATDITTQLTETDFANEALTGGNVITGAGSSNGGTDDAQGGVITQVQIADGPIVVIPSNGSNITVEGLYGVLTINSSGAYTYTAYGDPASIGGSEVFTYTLSDGNTVDTAKLTINIADTSTTAPRVTLVNDTGNSNTDLITQDGRIAVTADPDVNTVVVRYTSASGTGVNVNAVYDTATGRWIATPPAGFADGTYNVTATVTDTTNHANTSSLGNITLDTTPPVVTIVGAGDNVGNIQGNIYSGAITDDNTPTIFGRAAPNSTITLIQDGVTITTPITVDASGNWSYTPATALSSSATGVNHTWQARVTDTAGNITTANFNLNIIGQVAPVAAVNSNALLGVVGADVAGLIDLNQQLFAAADANGDLRRVEITLNSAVSLGGENFSFSTGLRNLFGYNVTTQSSTVLGRPARITIEAAQGQVFDNQEINEFLASVKLSGGLLGGILNLNLLNNLNVVATDSQGSSTSYSRGEIASVDLLGGLLSGSASPIVEGNANANILGNSNSTVSQRLYGYDGNDTLNGGSGNDILRGGNGDDTLNAGAGNDYINGGAGNDTITGGSGADTVVFDLLVAANATGGNGTDTWTDFHVGNIRTDNQADRIDVSDLLGGEVNANNLGQYIQLNYNSTSSTVTLSIDRDGTGTTFIATPLLQLTNQPSAITLDELLQNGQIIF</sequence>
<dbReference type="GO" id="GO:0016020">
    <property type="term" value="C:membrane"/>
    <property type="evidence" value="ECO:0007669"/>
    <property type="project" value="UniProtKB-SubCell"/>
</dbReference>
<evidence type="ECO:0000259" key="9">
    <source>
        <dbReference type="Pfam" id="PF19077"/>
    </source>
</evidence>
<dbReference type="NCBIfam" id="TIGR03661">
    <property type="entry name" value="T1SS_VCA0849"/>
    <property type="match status" value="1"/>
</dbReference>
<dbReference type="EMBL" id="VFBM01000002">
    <property type="protein sequence ID" value="TNX93442.1"/>
    <property type="molecule type" value="Genomic_DNA"/>
</dbReference>